<gene>
    <name evidence="1" type="ORF">CLV25_1169</name>
</gene>
<proteinExistence type="predicted"/>
<organism evidence="1 2">
    <name type="scientific">Acetobacteroides hydrogenigenes</name>
    <dbReference type="NCBI Taxonomy" id="979970"/>
    <lineage>
        <taxon>Bacteria</taxon>
        <taxon>Pseudomonadati</taxon>
        <taxon>Bacteroidota</taxon>
        <taxon>Bacteroidia</taxon>
        <taxon>Bacteroidales</taxon>
        <taxon>Rikenellaceae</taxon>
        <taxon>Acetobacteroides</taxon>
    </lineage>
</organism>
<dbReference type="OrthoDB" id="1116590at2"/>
<evidence type="ECO:0000313" key="2">
    <source>
        <dbReference type="Proteomes" id="UP000294830"/>
    </source>
</evidence>
<dbReference type="AlphaFoldDB" id="A0A4R2E5E4"/>
<protein>
    <submittedName>
        <fullName evidence="1">Uncharacterized protein</fullName>
    </submittedName>
</protein>
<sequence>MKQLVNFSKLILASLVTFGEQVFKVFNDLSIPEIETCSYYTKAVNLFAKLKEALNRELRSKYSQLVKQADKKRDTIFKGIKHRLRGFLISYSDAERAAAQLIWRIIERNGVSLEDDKYNVESSKLNKILAEIQTPECAAAIKLMGLTEAFALLAGAQKEFEDTYQSRGVDDTERKEYDSASTIRVEFEEALEQLLKYTESQAMVNPTSKWAQAHAQIVTFGQKFELDLRQAQGREDAKEAAKQQSSTNLDNIV</sequence>
<accession>A0A4R2E5E4</accession>
<name>A0A4R2E5E4_9BACT</name>
<dbReference type="RefSeq" id="WP_131840199.1">
    <property type="nucleotide sequence ID" value="NZ_SLWB01000016.1"/>
</dbReference>
<comment type="caution">
    <text evidence="1">The sequence shown here is derived from an EMBL/GenBank/DDBJ whole genome shotgun (WGS) entry which is preliminary data.</text>
</comment>
<evidence type="ECO:0000313" key="1">
    <source>
        <dbReference type="EMBL" id="TCN63031.1"/>
    </source>
</evidence>
<dbReference type="Pfam" id="PF19775">
    <property type="entry name" value="DUF6261"/>
    <property type="match status" value="1"/>
</dbReference>
<reference evidence="1 2" key="1">
    <citation type="submission" date="2019-03" db="EMBL/GenBank/DDBJ databases">
        <title>Genomic Encyclopedia of Archaeal and Bacterial Type Strains, Phase II (KMG-II): from individual species to whole genera.</title>
        <authorList>
            <person name="Goeker M."/>
        </authorList>
    </citation>
    <scope>NUCLEOTIDE SEQUENCE [LARGE SCALE GENOMIC DNA]</scope>
    <source>
        <strain evidence="1 2">RL-C</strain>
    </source>
</reference>
<dbReference type="InterPro" id="IPR046228">
    <property type="entry name" value="DUF6261"/>
</dbReference>
<dbReference type="EMBL" id="SLWB01000016">
    <property type="protein sequence ID" value="TCN63031.1"/>
    <property type="molecule type" value="Genomic_DNA"/>
</dbReference>
<dbReference type="Proteomes" id="UP000294830">
    <property type="component" value="Unassembled WGS sequence"/>
</dbReference>
<keyword evidence="2" id="KW-1185">Reference proteome</keyword>